<proteinExistence type="predicted"/>
<gene>
    <name evidence="1" type="ORF">JHE00_09415</name>
</gene>
<keyword evidence="2" id="KW-1185">Reference proteome</keyword>
<sequence length="81" mass="9047">MENIPMNSNHYPDGLTEAAIDALIQEVYGELENEEQVVTTRLAHSFTDARRARRAERRAGREVLRLIPTRVEGDLGGEVAA</sequence>
<organism evidence="1 2">
    <name type="scientific">Prauserella cavernicola</name>
    <dbReference type="NCBI Taxonomy" id="2800127"/>
    <lineage>
        <taxon>Bacteria</taxon>
        <taxon>Bacillati</taxon>
        <taxon>Actinomycetota</taxon>
        <taxon>Actinomycetes</taxon>
        <taxon>Pseudonocardiales</taxon>
        <taxon>Pseudonocardiaceae</taxon>
        <taxon>Prauserella</taxon>
    </lineage>
</organism>
<comment type="caution">
    <text evidence="1">The sequence shown here is derived from an EMBL/GenBank/DDBJ whole genome shotgun (WGS) entry which is preliminary data.</text>
</comment>
<name>A0A934QSI1_9PSEU</name>
<dbReference type="Proteomes" id="UP000635245">
    <property type="component" value="Unassembled WGS sequence"/>
</dbReference>
<protein>
    <submittedName>
        <fullName evidence="1">Uncharacterized protein</fullName>
    </submittedName>
</protein>
<dbReference type="RefSeq" id="WP_200317030.1">
    <property type="nucleotide sequence ID" value="NZ_JAENJH010000002.1"/>
</dbReference>
<reference evidence="1" key="1">
    <citation type="submission" date="2020-12" db="EMBL/GenBank/DDBJ databases">
        <title>Prauserella sp. ASG 168, a novel actinomycete isolated from cave rock.</title>
        <authorList>
            <person name="Suriyachadkun C."/>
        </authorList>
    </citation>
    <scope>NUCLEOTIDE SEQUENCE</scope>
    <source>
        <strain evidence="1">ASG 168</strain>
    </source>
</reference>
<dbReference type="EMBL" id="JAENJH010000002">
    <property type="protein sequence ID" value="MBK1784544.1"/>
    <property type="molecule type" value="Genomic_DNA"/>
</dbReference>
<evidence type="ECO:0000313" key="2">
    <source>
        <dbReference type="Proteomes" id="UP000635245"/>
    </source>
</evidence>
<accession>A0A934QSI1</accession>
<evidence type="ECO:0000313" key="1">
    <source>
        <dbReference type="EMBL" id="MBK1784544.1"/>
    </source>
</evidence>
<dbReference type="AlphaFoldDB" id="A0A934QSI1"/>